<dbReference type="EMBL" id="CASHSV030000002">
    <property type="protein sequence ID" value="CAJ2635036.1"/>
    <property type="molecule type" value="Genomic_DNA"/>
</dbReference>
<organism evidence="1 2">
    <name type="scientific">Trifolium pratense</name>
    <name type="common">Red clover</name>
    <dbReference type="NCBI Taxonomy" id="57577"/>
    <lineage>
        <taxon>Eukaryota</taxon>
        <taxon>Viridiplantae</taxon>
        <taxon>Streptophyta</taxon>
        <taxon>Embryophyta</taxon>
        <taxon>Tracheophyta</taxon>
        <taxon>Spermatophyta</taxon>
        <taxon>Magnoliopsida</taxon>
        <taxon>eudicotyledons</taxon>
        <taxon>Gunneridae</taxon>
        <taxon>Pentapetalae</taxon>
        <taxon>rosids</taxon>
        <taxon>fabids</taxon>
        <taxon>Fabales</taxon>
        <taxon>Fabaceae</taxon>
        <taxon>Papilionoideae</taxon>
        <taxon>50 kb inversion clade</taxon>
        <taxon>NPAAA clade</taxon>
        <taxon>Hologalegina</taxon>
        <taxon>IRL clade</taxon>
        <taxon>Trifolieae</taxon>
        <taxon>Trifolium</taxon>
    </lineage>
</organism>
<evidence type="ECO:0000313" key="1">
    <source>
        <dbReference type="EMBL" id="CAJ2635036.1"/>
    </source>
</evidence>
<reference evidence="1" key="1">
    <citation type="submission" date="2023-10" db="EMBL/GenBank/DDBJ databases">
        <authorList>
            <person name="Rodriguez Cubillos JULIANA M."/>
            <person name="De Vega J."/>
        </authorList>
    </citation>
    <scope>NUCLEOTIDE SEQUENCE</scope>
</reference>
<accession>A0ACB0ISP1</accession>
<comment type="caution">
    <text evidence="1">The sequence shown here is derived from an EMBL/GenBank/DDBJ whole genome shotgun (WGS) entry which is preliminary data.</text>
</comment>
<name>A0ACB0ISP1_TRIPR</name>
<evidence type="ECO:0000313" key="2">
    <source>
        <dbReference type="Proteomes" id="UP001177021"/>
    </source>
</evidence>
<keyword evidence="2" id="KW-1185">Reference proteome</keyword>
<dbReference type="Proteomes" id="UP001177021">
    <property type="component" value="Unassembled WGS sequence"/>
</dbReference>
<sequence length="72" mass="7698">MNGKNREIGNGGGRRKKMVVVVRVAVVKEREGSRLPAMISAAANISVCLAGMSLLSGKSIMYGFYFGMICLC</sequence>
<protein>
    <submittedName>
        <fullName evidence="1">Uncharacterized protein</fullName>
    </submittedName>
</protein>
<gene>
    <name evidence="1" type="ORF">MILVUS5_LOCUS5805</name>
</gene>
<proteinExistence type="predicted"/>